<evidence type="ECO:0000256" key="2">
    <source>
        <dbReference type="ARBA" id="ARBA00023015"/>
    </source>
</evidence>
<feature type="domain" description="AP2/ERF" evidence="9">
    <location>
        <begin position="32"/>
        <end position="89"/>
    </location>
</feature>
<evidence type="ECO:0000256" key="5">
    <source>
        <dbReference type="ARBA" id="ARBA00023163"/>
    </source>
</evidence>
<dbReference type="InterPro" id="IPR051032">
    <property type="entry name" value="AP2/ERF_TF_ERF_subfamily"/>
</dbReference>
<keyword evidence="3" id="KW-0238">DNA-binding</keyword>
<dbReference type="SMART" id="SM00380">
    <property type="entry name" value="AP2"/>
    <property type="match status" value="1"/>
</dbReference>
<feature type="compositionally biased region" description="Polar residues" evidence="8">
    <location>
        <begin position="1"/>
        <end position="10"/>
    </location>
</feature>
<organism evidence="10 11">
    <name type="scientific">Trapa natans</name>
    <name type="common">Water chestnut</name>
    <dbReference type="NCBI Taxonomy" id="22666"/>
    <lineage>
        <taxon>Eukaryota</taxon>
        <taxon>Viridiplantae</taxon>
        <taxon>Streptophyta</taxon>
        <taxon>Embryophyta</taxon>
        <taxon>Tracheophyta</taxon>
        <taxon>Spermatophyta</taxon>
        <taxon>Magnoliopsida</taxon>
        <taxon>eudicotyledons</taxon>
        <taxon>Gunneridae</taxon>
        <taxon>Pentapetalae</taxon>
        <taxon>rosids</taxon>
        <taxon>malvids</taxon>
        <taxon>Myrtales</taxon>
        <taxon>Lythraceae</taxon>
        <taxon>Trapa</taxon>
    </lineage>
</organism>
<evidence type="ECO:0000313" key="10">
    <source>
        <dbReference type="EMBL" id="KAK4798623.1"/>
    </source>
</evidence>
<reference evidence="10 11" key="1">
    <citation type="journal article" date="2023" name="Hortic Res">
        <title>Pangenome of water caltrop reveals structural variations and asymmetric subgenome divergence after allopolyploidization.</title>
        <authorList>
            <person name="Zhang X."/>
            <person name="Chen Y."/>
            <person name="Wang L."/>
            <person name="Yuan Y."/>
            <person name="Fang M."/>
            <person name="Shi L."/>
            <person name="Lu R."/>
            <person name="Comes H.P."/>
            <person name="Ma Y."/>
            <person name="Chen Y."/>
            <person name="Huang G."/>
            <person name="Zhou Y."/>
            <person name="Zheng Z."/>
            <person name="Qiu Y."/>
        </authorList>
    </citation>
    <scope>NUCLEOTIDE SEQUENCE [LARGE SCALE GENOMIC DNA]</scope>
    <source>
        <strain evidence="10">F231</strain>
    </source>
</reference>
<keyword evidence="11" id="KW-1185">Reference proteome</keyword>
<dbReference type="PANTHER" id="PTHR31985">
    <property type="entry name" value="ETHYLENE-RESPONSIVE TRANSCRIPTION FACTOR ERF042-RELATED"/>
    <property type="match status" value="1"/>
</dbReference>
<evidence type="ECO:0000256" key="7">
    <source>
        <dbReference type="ARBA" id="ARBA00024343"/>
    </source>
</evidence>
<dbReference type="PROSITE" id="PS51032">
    <property type="entry name" value="AP2_ERF"/>
    <property type="match status" value="1"/>
</dbReference>
<comment type="similarity">
    <text evidence="7">Belongs to the AP2/ERF transcription factor family. ERF subfamily.</text>
</comment>
<dbReference type="AlphaFoldDB" id="A0AAN7MTF1"/>
<evidence type="ECO:0000313" key="11">
    <source>
        <dbReference type="Proteomes" id="UP001346149"/>
    </source>
</evidence>
<dbReference type="InterPro" id="IPR016177">
    <property type="entry name" value="DNA-bd_dom_sf"/>
</dbReference>
<sequence>MAEEMQSTEIGRSPPDARRKRDREAVAAGAPAYRGVRMRAWGKWVSEIREPRKKSRIWLGTFATAEMAARAHDVAALAIKGSSATLNFPDLAASLPKPASDSPRDVQAAAAMAASMDSLILPSTSTSSSTSTPAASPSSSSGSMWPAGDVSTPKTEEELGEIVALPRLGPAFFEAAEPPQEFVFMDHFDWWIEWYGPDDQINWHPSPWQAGIEFRWP</sequence>
<dbReference type="InterPro" id="IPR036955">
    <property type="entry name" value="AP2/ERF_dom_sf"/>
</dbReference>
<evidence type="ECO:0000256" key="3">
    <source>
        <dbReference type="ARBA" id="ARBA00023125"/>
    </source>
</evidence>
<dbReference type="EMBL" id="JAXQNO010000005">
    <property type="protein sequence ID" value="KAK4798623.1"/>
    <property type="molecule type" value="Genomic_DNA"/>
</dbReference>
<dbReference type="GO" id="GO:0003700">
    <property type="term" value="F:DNA-binding transcription factor activity"/>
    <property type="evidence" value="ECO:0007669"/>
    <property type="project" value="InterPro"/>
</dbReference>
<evidence type="ECO:0000259" key="9">
    <source>
        <dbReference type="PROSITE" id="PS51032"/>
    </source>
</evidence>
<dbReference type="GO" id="GO:0005634">
    <property type="term" value="C:nucleus"/>
    <property type="evidence" value="ECO:0007669"/>
    <property type="project" value="UniProtKB-SubCell"/>
</dbReference>
<dbReference type="CDD" id="cd00018">
    <property type="entry name" value="AP2"/>
    <property type="match status" value="1"/>
</dbReference>
<evidence type="ECO:0000256" key="1">
    <source>
        <dbReference type="ARBA" id="ARBA00004123"/>
    </source>
</evidence>
<comment type="subcellular location">
    <subcellularLocation>
        <location evidence="1">Nucleus</location>
    </subcellularLocation>
</comment>
<name>A0AAN7MTF1_TRANT</name>
<evidence type="ECO:0000256" key="4">
    <source>
        <dbReference type="ARBA" id="ARBA00023159"/>
    </source>
</evidence>
<comment type="caution">
    <text evidence="10">The sequence shown here is derived from an EMBL/GenBank/DDBJ whole genome shotgun (WGS) entry which is preliminary data.</text>
</comment>
<feature type="compositionally biased region" description="Basic and acidic residues" evidence="8">
    <location>
        <begin position="15"/>
        <end position="25"/>
    </location>
</feature>
<dbReference type="Pfam" id="PF00847">
    <property type="entry name" value="AP2"/>
    <property type="match status" value="1"/>
</dbReference>
<feature type="region of interest" description="Disordered" evidence="8">
    <location>
        <begin position="1"/>
        <end position="27"/>
    </location>
</feature>
<protein>
    <recommendedName>
        <fullName evidence="9">AP2/ERF domain-containing protein</fullName>
    </recommendedName>
</protein>
<evidence type="ECO:0000256" key="8">
    <source>
        <dbReference type="SAM" id="MobiDB-lite"/>
    </source>
</evidence>
<dbReference type="GO" id="GO:0003677">
    <property type="term" value="F:DNA binding"/>
    <property type="evidence" value="ECO:0007669"/>
    <property type="project" value="UniProtKB-KW"/>
</dbReference>
<dbReference type="Proteomes" id="UP001346149">
    <property type="component" value="Unassembled WGS sequence"/>
</dbReference>
<dbReference type="Gene3D" id="3.30.730.10">
    <property type="entry name" value="AP2/ERF domain"/>
    <property type="match status" value="1"/>
</dbReference>
<dbReference type="FunFam" id="3.30.730.10:FF:000001">
    <property type="entry name" value="Ethylene-responsive transcription factor 2"/>
    <property type="match status" value="1"/>
</dbReference>
<dbReference type="InterPro" id="IPR001471">
    <property type="entry name" value="AP2/ERF_dom"/>
</dbReference>
<keyword evidence="6" id="KW-0539">Nucleus</keyword>
<keyword evidence="5" id="KW-0804">Transcription</keyword>
<dbReference type="SUPFAM" id="SSF54171">
    <property type="entry name" value="DNA-binding domain"/>
    <property type="match status" value="1"/>
</dbReference>
<dbReference type="PANTHER" id="PTHR31985:SF294">
    <property type="entry name" value="DEHYDRATION-RESPONSIVE ELEMENT-BINDING PROTEIN 3-LIKE"/>
    <property type="match status" value="1"/>
</dbReference>
<feature type="region of interest" description="Disordered" evidence="8">
    <location>
        <begin position="122"/>
        <end position="157"/>
    </location>
</feature>
<evidence type="ECO:0000256" key="6">
    <source>
        <dbReference type="ARBA" id="ARBA00023242"/>
    </source>
</evidence>
<accession>A0AAN7MTF1</accession>
<keyword evidence="2" id="KW-0805">Transcription regulation</keyword>
<proteinExistence type="inferred from homology"/>
<feature type="compositionally biased region" description="Low complexity" evidence="8">
    <location>
        <begin position="122"/>
        <end position="141"/>
    </location>
</feature>
<keyword evidence="4" id="KW-0010">Activator</keyword>
<gene>
    <name evidence="10" type="ORF">SAY86_030949</name>
</gene>
<dbReference type="PRINTS" id="PR00367">
    <property type="entry name" value="ETHRSPELEMNT"/>
</dbReference>